<evidence type="ECO:0000256" key="1">
    <source>
        <dbReference type="ARBA" id="ARBA00008857"/>
    </source>
</evidence>
<reference evidence="9" key="1">
    <citation type="journal article" date="2019" name="Int. J. Syst. Evol. Microbiol.">
        <title>The Global Catalogue of Microorganisms (GCM) 10K type strain sequencing project: providing services to taxonomists for standard genome sequencing and annotation.</title>
        <authorList>
            <consortium name="The Broad Institute Genomics Platform"/>
            <consortium name="The Broad Institute Genome Sequencing Center for Infectious Disease"/>
            <person name="Wu L."/>
            <person name="Ma J."/>
        </authorList>
    </citation>
    <scope>NUCLEOTIDE SEQUENCE [LARGE SCALE GENOMIC DNA]</scope>
    <source>
        <strain evidence="9">JCM 17782</strain>
    </source>
</reference>
<dbReference type="EMBL" id="BAABGF010000048">
    <property type="protein sequence ID" value="GAA4293824.1"/>
    <property type="molecule type" value="Genomic_DNA"/>
</dbReference>
<evidence type="ECO:0000313" key="8">
    <source>
        <dbReference type="EMBL" id="GAA4293824.1"/>
    </source>
</evidence>
<sequence length="395" mass="45239">MVCGLAATQRVVLDGTTTWTVVSASSLVVEPVERYLEFGRQTGFAPNTIKAYARGLAQWWTYLEQSSKCWDAVRIHDFGNFLAAVRHNEFDHTVRLLRPESIVSENTVQLRLRAVLGFYRYHAGCGNDVAPFLYDQVRGRSGKYLSFLEHVASRNPQRRIAVRVRLPRREVPILTPDVITDLLDAEARHSAEDDWRGDLRYRLLWSLLAETGMRLGEALSMQHRDWNTGRSATATVAVVDRPHPYGLATKSGNRKVHIGSRLDRLYEDYVWWLCDRGADARIDDWDSSYIFCNTLREPLYEPLRPEAVYAHLRSMKRHLPQVPSAMTPHWFRHTHATALLLAGTPLHVVSRRLGHRSVQTTIDTYGHVTEDAELEALANWRDVVAGWEAKHDDQH</sequence>
<comment type="similarity">
    <text evidence="1">Belongs to the 'phage' integrase family.</text>
</comment>
<dbReference type="PANTHER" id="PTHR30349:SF41">
    <property type="entry name" value="INTEGRASE_RECOMBINASE PROTEIN MJ0367-RELATED"/>
    <property type="match status" value="1"/>
</dbReference>
<dbReference type="PROSITE" id="PS51900">
    <property type="entry name" value="CB"/>
    <property type="match status" value="1"/>
</dbReference>
<dbReference type="InterPro" id="IPR013762">
    <property type="entry name" value="Integrase-like_cat_sf"/>
</dbReference>
<dbReference type="Gene3D" id="1.10.443.10">
    <property type="entry name" value="Intergrase catalytic core"/>
    <property type="match status" value="1"/>
</dbReference>
<dbReference type="Pfam" id="PF02899">
    <property type="entry name" value="Phage_int_SAM_1"/>
    <property type="match status" value="1"/>
</dbReference>
<dbReference type="InterPro" id="IPR010998">
    <property type="entry name" value="Integrase_recombinase_N"/>
</dbReference>
<dbReference type="InterPro" id="IPR011010">
    <property type="entry name" value="DNA_brk_join_enz"/>
</dbReference>
<proteinExistence type="inferred from homology"/>
<evidence type="ECO:0000259" key="6">
    <source>
        <dbReference type="PROSITE" id="PS51898"/>
    </source>
</evidence>
<dbReference type="InterPro" id="IPR050090">
    <property type="entry name" value="Tyrosine_recombinase_XerCD"/>
</dbReference>
<dbReference type="Gene3D" id="1.10.150.130">
    <property type="match status" value="1"/>
</dbReference>
<dbReference type="PANTHER" id="PTHR30349">
    <property type="entry name" value="PHAGE INTEGRASE-RELATED"/>
    <property type="match status" value="1"/>
</dbReference>
<keyword evidence="4" id="KW-0233">DNA recombination</keyword>
<evidence type="ECO:0000256" key="3">
    <source>
        <dbReference type="ARBA" id="ARBA00023125"/>
    </source>
</evidence>
<organism evidence="8 9">
    <name type="scientific">Mycobacterium paraffinicum</name>
    <dbReference type="NCBI Taxonomy" id="53378"/>
    <lineage>
        <taxon>Bacteria</taxon>
        <taxon>Bacillati</taxon>
        <taxon>Actinomycetota</taxon>
        <taxon>Actinomycetes</taxon>
        <taxon>Mycobacteriales</taxon>
        <taxon>Mycobacteriaceae</taxon>
        <taxon>Mycobacterium</taxon>
    </lineage>
</organism>
<dbReference type="InterPro" id="IPR004107">
    <property type="entry name" value="Integrase_SAM-like_N"/>
</dbReference>
<dbReference type="Pfam" id="PF00589">
    <property type="entry name" value="Phage_integrase"/>
    <property type="match status" value="1"/>
</dbReference>
<dbReference type="SUPFAM" id="SSF56349">
    <property type="entry name" value="DNA breaking-rejoining enzymes"/>
    <property type="match status" value="1"/>
</dbReference>
<gene>
    <name evidence="8" type="ORF">GCM10023161_42520</name>
</gene>
<feature type="domain" description="Tyr recombinase" evidence="6">
    <location>
        <begin position="169"/>
        <end position="379"/>
    </location>
</feature>
<name>A0ABP8F390_9MYCO</name>
<evidence type="ECO:0000256" key="4">
    <source>
        <dbReference type="ARBA" id="ARBA00023172"/>
    </source>
</evidence>
<keyword evidence="9" id="KW-1185">Reference proteome</keyword>
<accession>A0ABP8F390</accession>
<evidence type="ECO:0000256" key="2">
    <source>
        <dbReference type="ARBA" id="ARBA00022908"/>
    </source>
</evidence>
<evidence type="ECO:0000259" key="7">
    <source>
        <dbReference type="PROSITE" id="PS51900"/>
    </source>
</evidence>
<dbReference type="Proteomes" id="UP001501417">
    <property type="component" value="Unassembled WGS sequence"/>
</dbReference>
<evidence type="ECO:0000313" key="9">
    <source>
        <dbReference type="Proteomes" id="UP001501417"/>
    </source>
</evidence>
<protein>
    <submittedName>
        <fullName evidence="8">Tyrosine-type recombinase/integrase</fullName>
    </submittedName>
</protein>
<dbReference type="InterPro" id="IPR002104">
    <property type="entry name" value="Integrase_catalytic"/>
</dbReference>
<keyword evidence="2" id="KW-0229">DNA integration</keyword>
<dbReference type="PROSITE" id="PS51898">
    <property type="entry name" value="TYR_RECOMBINASE"/>
    <property type="match status" value="1"/>
</dbReference>
<dbReference type="InterPro" id="IPR044068">
    <property type="entry name" value="CB"/>
</dbReference>
<keyword evidence="3 5" id="KW-0238">DNA-binding</keyword>
<comment type="caution">
    <text evidence="8">The sequence shown here is derived from an EMBL/GenBank/DDBJ whole genome shotgun (WGS) entry which is preliminary data.</text>
</comment>
<feature type="domain" description="Core-binding (CB)" evidence="7">
    <location>
        <begin position="26"/>
        <end position="123"/>
    </location>
</feature>
<evidence type="ECO:0000256" key="5">
    <source>
        <dbReference type="PROSITE-ProRule" id="PRU01248"/>
    </source>
</evidence>